<evidence type="ECO:0000313" key="5">
    <source>
        <dbReference type="Proteomes" id="UP000075883"/>
    </source>
</evidence>
<dbReference type="PANTHER" id="PTHR16193:SF0">
    <property type="entry name" value="TETRATRICOPEPTIDE REPEAT PROTEIN 27"/>
    <property type="match status" value="1"/>
</dbReference>
<reference evidence="5" key="1">
    <citation type="submission" date="2013-09" db="EMBL/GenBank/DDBJ databases">
        <title>The Genome Sequence of Anopheles culicifacies species A.</title>
        <authorList>
            <consortium name="The Broad Institute Genomics Platform"/>
            <person name="Neafsey D.E."/>
            <person name="Besansky N."/>
            <person name="Howell P."/>
            <person name="Walton C."/>
            <person name="Young S.K."/>
            <person name="Zeng Q."/>
            <person name="Gargeya S."/>
            <person name="Fitzgerald M."/>
            <person name="Haas B."/>
            <person name="Abouelleil A."/>
            <person name="Allen A.W."/>
            <person name="Alvarado L."/>
            <person name="Arachchi H.M."/>
            <person name="Berlin A.M."/>
            <person name="Chapman S.B."/>
            <person name="Gainer-Dewar J."/>
            <person name="Goldberg J."/>
            <person name="Griggs A."/>
            <person name="Gujja S."/>
            <person name="Hansen M."/>
            <person name="Howarth C."/>
            <person name="Imamovic A."/>
            <person name="Ireland A."/>
            <person name="Larimer J."/>
            <person name="McCowan C."/>
            <person name="Murphy C."/>
            <person name="Pearson M."/>
            <person name="Poon T.W."/>
            <person name="Priest M."/>
            <person name="Roberts A."/>
            <person name="Saif S."/>
            <person name="Shea T."/>
            <person name="Sisk P."/>
            <person name="Sykes S."/>
            <person name="Wortman J."/>
            <person name="Nusbaum C."/>
            <person name="Birren B."/>
        </authorList>
    </citation>
    <scope>NUCLEOTIDE SEQUENCE [LARGE SCALE GENOMIC DNA]</scope>
    <source>
        <strain evidence="5">A-37</strain>
    </source>
</reference>
<evidence type="ECO:0000256" key="1">
    <source>
        <dbReference type="ARBA" id="ARBA00022737"/>
    </source>
</evidence>
<accession>A0A182LZU6</accession>
<dbReference type="Gene3D" id="1.25.40.10">
    <property type="entry name" value="Tetratricopeptide repeat domain"/>
    <property type="match status" value="1"/>
</dbReference>
<comment type="similarity">
    <text evidence="3">Belongs to the TTC27 family.</text>
</comment>
<dbReference type="InterPro" id="IPR011990">
    <property type="entry name" value="TPR-like_helical_dom_sf"/>
</dbReference>
<dbReference type="EnsemblMetazoa" id="ACUA005972-RA">
    <property type="protein sequence ID" value="ACUA005972-PA"/>
    <property type="gene ID" value="ACUA005972"/>
</dbReference>
<dbReference type="PANTHER" id="PTHR16193">
    <property type="entry name" value="TETRATRICOPEPTIDE REPEAT PROTEIN 27"/>
    <property type="match status" value="1"/>
</dbReference>
<reference evidence="4" key="2">
    <citation type="submission" date="2020-05" db="UniProtKB">
        <authorList>
            <consortium name="EnsemblMetazoa"/>
        </authorList>
    </citation>
    <scope>IDENTIFICATION</scope>
    <source>
        <strain evidence="4">A-37</strain>
    </source>
</reference>
<evidence type="ECO:0000256" key="3">
    <source>
        <dbReference type="ARBA" id="ARBA00024020"/>
    </source>
</evidence>
<dbReference type="Proteomes" id="UP000075883">
    <property type="component" value="Unassembled WGS sequence"/>
</dbReference>
<dbReference type="AlphaFoldDB" id="A0A182LZU6"/>
<dbReference type="SUPFAM" id="SSF48452">
    <property type="entry name" value="TPR-like"/>
    <property type="match status" value="1"/>
</dbReference>
<dbReference type="InterPro" id="IPR044244">
    <property type="entry name" value="TTC27/Emw1"/>
</dbReference>
<dbReference type="VEuPathDB" id="VectorBase:ACUA005972"/>
<evidence type="ECO:0000256" key="2">
    <source>
        <dbReference type="ARBA" id="ARBA00022803"/>
    </source>
</evidence>
<keyword evidence="5" id="KW-1185">Reference proteome</keyword>
<dbReference type="InterPro" id="IPR019734">
    <property type="entry name" value="TPR_rpt"/>
</dbReference>
<name>A0A182LZU6_9DIPT</name>
<organism evidence="4 5">
    <name type="scientific">Anopheles culicifacies</name>
    <dbReference type="NCBI Taxonomy" id="139723"/>
    <lineage>
        <taxon>Eukaryota</taxon>
        <taxon>Metazoa</taxon>
        <taxon>Ecdysozoa</taxon>
        <taxon>Arthropoda</taxon>
        <taxon>Hexapoda</taxon>
        <taxon>Insecta</taxon>
        <taxon>Pterygota</taxon>
        <taxon>Neoptera</taxon>
        <taxon>Endopterygota</taxon>
        <taxon>Diptera</taxon>
        <taxon>Nematocera</taxon>
        <taxon>Culicoidea</taxon>
        <taxon>Culicidae</taxon>
        <taxon>Anophelinae</taxon>
        <taxon>Anopheles</taxon>
        <taxon>culicifacies species complex</taxon>
    </lineage>
</organism>
<dbReference type="EMBL" id="AXCM01004658">
    <property type="status" value="NOT_ANNOTATED_CDS"/>
    <property type="molecule type" value="Genomic_DNA"/>
</dbReference>
<evidence type="ECO:0000313" key="4">
    <source>
        <dbReference type="EnsemblMetazoa" id="ACUA005972-PA"/>
    </source>
</evidence>
<dbReference type="SMART" id="SM00028">
    <property type="entry name" value="TPR"/>
    <property type="match status" value="2"/>
</dbReference>
<keyword evidence="1" id="KW-0677">Repeat</keyword>
<keyword evidence="2" id="KW-0802">TPR repeat</keyword>
<proteinExistence type="inferred from homology"/>
<dbReference type="STRING" id="139723.A0A182LZU6"/>
<protein>
    <submittedName>
        <fullName evidence="4">Uncharacterized protein</fullName>
    </submittedName>
</protein>
<sequence length="813" mass="92979">MSRNYLSVRLLSVGTAEVDAMLLDDVEAPEDDVEAPEPAGRFYEHLLKAELNVLLESSTFADVLSDKIHQTDDSDEELLHLAIGSLIVFLQYNFLGPREKQDQLQSASQSSDSRTQLKSDGEELNVNVVRADCLLVCKKIFDRLLHHEARESNNSFPNGYCVLLWYQRYLLLHQRCIDDLTHDLYDRFNANVVALETALSTAERAVQIEIYIEIMFGYVQFKRISKLEQWLRKLEVLSNVKLSVEGVLGVRTKFQQTPLPQLTLRLHGVNELGLPDATETHGHMKLPPILKLGDEVRLEKVKFLNENENEDLQLPALVQNMVLGKLYFLYVSQPKEQLTLEEIQPYITSLVYQRFGPWATRVATLFMNASLEATHKRTVDRSLRQIEELIQQFDAAGSKPEIPIADRLPMVFSSWPIAYWQMKEKLADVMVSLGMVKGALAIYEEVQSWENVIECHTVLEMRHLAAMVINELIERNGPTVRLYCMLGDATDDVECYQKAWDLSNGTSASAQRHWGNYYFVRKDYAAAIEHLRRSIEINCLQEPTLLRLGYAALQLERWEEAAYAYRLYTSFENHGFEPWNNLAKAYIMLGEKSRAHKVLQEALKCNFSNWMVWENYLLVCVDTRNILDALNAYERLMELKERYYDRQVLEIIVRAIVLGEKDADGTSCSRLKQKALNLLAHACAQLPNNGFLYELAAELEDTDLLKRCHKLQNAYRGYTQSNSQWAKAPESCSTVVNLCVDLCERSLKAFQEGKHESARFIPLRAQISSARLTGQACLRSANSEAWPTCAEPLSALQDLVDKLTVELKQAMES</sequence>